<evidence type="ECO:0000313" key="3">
    <source>
        <dbReference type="EMBL" id="WGH78642.1"/>
    </source>
</evidence>
<dbReference type="Proteomes" id="UP001243420">
    <property type="component" value="Chromosome"/>
</dbReference>
<feature type="domain" description="Aldehyde dehydrogenase" evidence="2">
    <location>
        <begin position="3"/>
        <end position="51"/>
    </location>
</feature>
<reference evidence="3 4" key="1">
    <citation type="submission" date="2023-04" db="EMBL/GenBank/DDBJ databases">
        <title>Jannaschia ovalis sp. nov., a marine bacterium isolated from sea tidal flat.</title>
        <authorList>
            <person name="Kwon D.Y."/>
            <person name="Kim J.-J."/>
        </authorList>
    </citation>
    <scope>NUCLEOTIDE SEQUENCE [LARGE SCALE GENOMIC DNA]</scope>
    <source>
        <strain evidence="3 4">GRR-S6-38</strain>
    </source>
</reference>
<dbReference type="EMBL" id="CP122537">
    <property type="protein sequence ID" value="WGH78642.1"/>
    <property type="molecule type" value="Genomic_DNA"/>
</dbReference>
<proteinExistence type="predicted"/>
<keyword evidence="4" id="KW-1185">Reference proteome</keyword>
<dbReference type="SUPFAM" id="SSF53720">
    <property type="entry name" value="ALDH-like"/>
    <property type="match status" value="1"/>
</dbReference>
<dbReference type="Pfam" id="PF00171">
    <property type="entry name" value="Aldedh"/>
    <property type="match status" value="1"/>
</dbReference>
<dbReference type="RefSeq" id="WP_279965393.1">
    <property type="nucleotide sequence ID" value="NZ_CP122537.1"/>
</dbReference>
<evidence type="ECO:0000256" key="1">
    <source>
        <dbReference type="ARBA" id="ARBA00023002"/>
    </source>
</evidence>
<keyword evidence="1" id="KW-0560">Oxidoreductase</keyword>
<organism evidence="3 4">
    <name type="scientific">Jannaschia ovalis</name>
    <dbReference type="NCBI Taxonomy" id="3038773"/>
    <lineage>
        <taxon>Bacteria</taxon>
        <taxon>Pseudomonadati</taxon>
        <taxon>Pseudomonadota</taxon>
        <taxon>Alphaproteobacteria</taxon>
        <taxon>Rhodobacterales</taxon>
        <taxon>Roseobacteraceae</taxon>
        <taxon>Jannaschia</taxon>
    </lineage>
</organism>
<dbReference type="InterPro" id="IPR015590">
    <property type="entry name" value="Aldehyde_DH_dom"/>
</dbReference>
<dbReference type="InterPro" id="IPR016161">
    <property type="entry name" value="Ald_DH/histidinol_DH"/>
</dbReference>
<evidence type="ECO:0000313" key="4">
    <source>
        <dbReference type="Proteomes" id="UP001243420"/>
    </source>
</evidence>
<dbReference type="InterPro" id="IPR016162">
    <property type="entry name" value="Ald_DH_N"/>
</dbReference>
<dbReference type="Gene3D" id="3.40.605.10">
    <property type="entry name" value="Aldehyde Dehydrogenase, Chain A, domain 1"/>
    <property type="match status" value="1"/>
</dbReference>
<protein>
    <submittedName>
        <fullName evidence="3">Aldehyde dehydrogenase family protein</fullName>
    </submittedName>
</protein>
<gene>
    <name evidence="3" type="ORF">P8627_16770</name>
</gene>
<name>A0ABY8LBC8_9RHOB</name>
<sequence>MAPDQHVFTKREPYGIVGVITRWNLPLNQAARAIAPALVAGSVIVANPRKSPPDYGRNGADGE</sequence>
<evidence type="ECO:0000259" key="2">
    <source>
        <dbReference type="Pfam" id="PF00171"/>
    </source>
</evidence>
<accession>A0ABY8LBC8</accession>